<feature type="region of interest" description="Disordered" evidence="1">
    <location>
        <begin position="70"/>
        <end position="90"/>
    </location>
</feature>
<comment type="caution">
    <text evidence="2">The sequence shown here is derived from an EMBL/GenBank/DDBJ whole genome shotgun (WGS) entry which is preliminary data.</text>
</comment>
<dbReference type="Proteomes" id="UP000475532">
    <property type="component" value="Unassembled WGS sequence"/>
</dbReference>
<evidence type="ECO:0000313" key="2">
    <source>
        <dbReference type="EMBL" id="NEA29493.1"/>
    </source>
</evidence>
<dbReference type="AlphaFoldDB" id="A0A6L9QY34"/>
<dbReference type="RefSeq" id="WP_163064194.1">
    <property type="nucleotide sequence ID" value="NZ_JAAGLI010001190.1"/>
</dbReference>
<dbReference type="EMBL" id="JAAGLI010001190">
    <property type="protein sequence ID" value="NEA29493.1"/>
    <property type="molecule type" value="Genomic_DNA"/>
</dbReference>
<gene>
    <name evidence="2" type="ORF">G3I70_44385</name>
</gene>
<proteinExistence type="predicted"/>
<feature type="compositionally biased region" description="Polar residues" evidence="1">
    <location>
        <begin position="70"/>
        <end position="85"/>
    </location>
</feature>
<protein>
    <submittedName>
        <fullName evidence="2">Uncharacterized protein</fullName>
    </submittedName>
</protein>
<organism evidence="2 3">
    <name type="scientific">Actinomadura bangladeshensis</name>
    <dbReference type="NCBI Taxonomy" id="453573"/>
    <lineage>
        <taxon>Bacteria</taxon>
        <taxon>Bacillati</taxon>
        <taxon>Actinomycetota</taxon>
        <taxon>Actinomycetes</taxon>
        <taxon>Streptosporangiales</taxon>
        <taxon>Thermomonosporaceae</taxon>
        <taxon>Actinomadura</taxon>
    </lineage>
</organism>
<reference evidence="2 3" key="1">
    <citation type="submission" date="2020-01" db="EMBL/GenBank/DDBJ databases">
        <title>Insect and environment-associated Actinomycetes.</title>
        <authorList>
            <person name="Currrie C."/>
            <person name="Chevrette M."/>
            <person name="Carlson C."/>
            <person name="Stubbendieck R."/>
            <person name="Wendt-Pienkowski E."/>
        </authorList>
    </citation>
    <scope>NUCLEOTIDE SEQUENCE [LARGE SCALE GENOMIC DNA]</scope>
    <source>
        <strain evidence="2 3">SID10258</strain>
    </source>
</reference>
<sequence>MHPAANRHTHLLQGIESIRALAERADRNAIDHLLTHPAADHLDDHTLDFLRHAQDLILITTHTLTTTLGAQATASSRSRPTTPDHTTPLDAAEAWRRAHLYLPTRDEEPILIHVQEFQDGYRAIPILLAVPEPPPVPTIESATTLVIDKTTGAVTRWPLLPLDVLASQYRCYKREEPLTFDGHRQ</sequence>
<name>A0A6L9QY34_9ACTN</name>
<accession>A0A6L9QY34</accession>
<evidence type="ECO:0000256" key="1">
    <source>
        <dbReference type="SAM" id="MobiDB-lite"/>
    </source>
</evidence>
<evidence type="ECO:0000313" key="3">
    <source>
        <dbReference type="Proteomes" id="UP000475532"/>
    </source>
</evidence>